<dbReference type="AlphaFoldDB" id="M0LX13"/>
<gene>
    <name evidence="3" type="ORF">C447_10295</name>
</gene>
<feature type="domain" description="DUF8151" evidence="2">
    <location>
        <begin position="1"/>
        <end position="70"/>
    </location>
</feature>
<dbReference type="Proteomes" id="UP000011566">
    <property type="component" value="Unassembled WGS sequence"/>
</dbReference>
<accession>M0LX13</accession>
<keyword evidence="1" id="KW-0472">Membrane</keyword>
<feature type="transmembrane region" description="Helical" evidence="1">
    <location>
        <begin position="15"/>
        <end position="34"/>
    </location>
</feature>
<keyword evidence="1" id="KW-0812">Transmembrane</keyword>
<dbReference type="EMBL" id="AOMB01000031">
    <property type="protein sequence ID" value="EMA38112.1"/>
    <property type="molecule type" value="Genomic_DNA"/>
</dbReference>
<dbReference type="Pfam" id="PF26478">
    <property type="entry name" value="DUF8151"/>
    <property type="match status" value="1"/>
</dbReference>
<organism evidence="3 4">
    <name type="scientific">Halococcus hamelinensis 100A6</name>
    <dbReference type="NCBI Taxonomy" id="1132509"/>
    <lineage>
        <taxon>Archaea</taxon>
        <taxon>Methanobacteriati</taxon>
        <taxon>Methanobacteriota</taxon>
        <taxon>Stenosarchaea group</taxon>
        <taxon>Halobacteria</taxon>
        <taxon>Halobacteriales</taxon>
        <taxon>Halococcaceae</taxon>
        <taxon>Halococcus</taxon>
    </lineage>
</organism>
<evidence type="ECO:0000313" key="3">
    <source>
        <dbReference type="EMBL" id="EMA38112.1"/>
    </source>
</evidence>
<keyword evidence="1" id="KW-1133">Transmembrane helix</keyword>
<feature type="transmembrane region" description="Helical" evidence="1">
    <location>
        <begin position="46"/>
        <end position="66"/>
    </location>
</feature>
<name>M0LX13_9EURY</name>
<sequence>MFEALIGTAADAGTVAVRAVVAVVAALAGVVVELNGLRTLGTGDQVAGVWMAAVGCLLLVVCAVLARDLVRGVGGSAS</sequence>
<evidence type="ECO:0000313" key="4">
    <source>
        <dbReference type="Proteomes" id="UP000011566"/>
    </source>
</evidence>
<dbReference type="InterPro" id="IPR058464">
    <property type="entry name" value="DUF8151"/>
</dbReference>
<evidence type="ECO:0000259" key="2">
    <source>
        <dbReference type="Pfam" id="PF26478"/>
    </source>
</evidence>
<reference evidence="3 4" key="1">
    <citation type="journal article" date="2014" name="PLoS Genet.">
        <title>Phylogenetically driven sequencing of extremely halophilic archaea reveals strategies for static and dynamic osmo-response.</title>
        <authorList>
            <person name="Becker E.A."/>
            <person name="Seitzer P.M."/>
            <person name="Tritt A."/>
            <person name="Larsen D."/>
            <person name="Krusor M."/>
            <person name="Yao A.I."/>
            <person name="Wu D."/>
            <person name="Madern D."/>
            <person name="Eisen J.A."/>
            <person name="Darling A.E."/>
            <person name="Facciotti M.T."/>
        </authorList>
    </citation>
    <scope>NUCLEOTIDE SEQUENCE [LARGE SCALE GENOMIC DNA]</scope>
    <source>
        <strain evidence="3 4">100A6</strain>
    </source>
</reference>
<comment type="caution">
    <text evidence="3">The sequence shown here is derived from an EMBL/GenBank/DDBJ whole genome shotgun (WGS) entry which is preliminary data.</text>
</comment>
<proteinExistence type="predicted"/>
<dbReference type="RefSeq" id="WP_007693555.1">
    <property type="nucleotide sequence ID" value="NZ_AJRK01000045.1"/>
</dbReference>
<protein>
    <recommendedName>
        <fullName evidence="2">DUF8151 domain-containing protein</fullName>
    </recommendedName>
</protein>
<evidence type="ECO:0000256" key="1">
    <source>
        <dbReference type="SAM" id="Phobius"/>
    </source>
</evidence>
<dbReference type="PATRIC" id="fig|1132509.6.peg.2329"/>
<keyword evidence="4" id="KW-1185">Reference proteome</keyword>